<evidence type="ECO:0000313" key="2">
    <source>
        <dbReference type="Proteomes" id="UP001501729"/>
    </source>
</evidence>
<reference evidence="1 2" key="1">
    <citation type="journal article" date="2019" name="Int. J. Syst. Evol. Microbiol.">
        <title>The Global Catalogue of Microorganisms (GCM) 10K type strain sequencing project: providing services to taxonomists for standard genome sequencing and annotation.</title>
        <authorList>
            <consortium name="The Broad Institute Genomics Platform"/>
            <consortium name="The Broad Institute Genome Sequencing Center for Infectious Disease"/>
            <person name="Wu L."/>
            <person name="Ma J."/>
        </authorList>
    </citation>
    <scope>NUCLEOTIDE SEQUENCE [LARGE SCALE GENOMIC DNA]</scope>
    <source>
        <strain evidence="1 2">JCM 17504</strain>
    </source>
</reference>
<name>A0AAV3UG46_9EURY</name>
<dbReference type="GeneID" id="68612519"/>
<dbReference type="AlphaFoldDB" id="A0AAV3UG46"/>
<keyword evidence="2" id="KW-1185">Reference proteome</keyword>
<dbReference type="EMBL" id="BAABKX010000001">
    <property type="protein sequence ID" value="GAA5047996.1"/>
    <property type="molecule type" value="Genomic_DNA"/>
</dbReference>
<organism evidence="1 2">
    <name type="scientific">Haladaptatus pallidirubidus</name>
    <dbReference type="NCBI Taxonomy" id="1008152"/>
    <lineage>
        <taxon>Archaea</taxon>
        <taxon>Methanobacteriati</taxon>
        <taxon>Methanobacteriota</taxon>
        <taxon>Stenosarchaea group</taxon>
        <taxon>Halobacteria</taxon>
        <taxon>Halobacteriales</taxon>
        <taxon>Haladaptataceae</taxon>
        <taxon>Haladaptatus</taxon>
    </lineage>
</organism>
<gene>
    <name evidence="1" type="ORF">GCM10025751_19240</name>
</gene>
<proteinExistence type="predicted"/>
<comment type="caution">
    <text evidence="1">The sequence shown here is derived from an EMBL/GenBank/DDBJ whole genome shotgun (WGS) entry which is preliminary data.</text>
</comment>
<dbReference type="Proteomes" id="UP001501729">
    <property type="component" value="Unassembled WGS sequence"/>
</dbReference>
<dbReference type="RefSeq" id="WP_227776678.1">
    <property type="nucleotide sequence ID" value="NZ_BAABKX010000001.1"/>
</dbReference>
<sequence length="416" mass="46116">MINIQTLSNQLGIEIADPATKGRFEIHTPTAVSPTQVETAELSFPVEKAVEVRTSTVTLPKNRGLFVRTSGGEFVFESAEKDRKHLPDDEYILEMGGVSVKLYISISSSITVRRRSNGINLGLDGQRNVVIGARSQHQTAPGTITVTDDAEDVMRALSFFGSSLKTTSPERAFSTLRGSPPLIQHGDEFHVPSNIERPSTGVKLVLPPKREFLYPATSLAYYLGTTIEPGKEPRLIVGDSEYELDRRRYETTVERTLQQVFLLDCVARTEGLYPVCLYERELIEPRVELDFARLFDAPLADRLTAYLDVPFRAIEPAISSWNFSADVVPSVKSDEVLPLLANDLALVRIAESPVSTAKTEAANPERLEAFYRTSSPELPESNVPDLPVNPVFEIEKKNPCRNERTGVGRSGVSVRR</sequence>
<accession>A0AAV3UG46</accession>
<protein>
    <submittedName>
        <fullName evidence="1">Uncharacterized protein</fullName>
    </submittedName>
</protein>
<evidence type="ECO:0000313" key="1">
    <source>
        <dbReference type="EMBL" id="GAA5047996.1"/>
    </source>
</evidence>